<keyword evidence="1" id="KW-0997">Cell inner membrane</keyword>
<gene>
    <name evidence="3" type="ORF">SAMN05216272_108206</name>
</gene>
<proteinExistence type="predicted"/>
<accession>A0A1G8K2B8</accession>
<evidence type="ECO:0000256" key="1">
    <source>
        <dbReference type="ARBA" id="ARBA00022519"/>
    </source>
</evidence>
<dbReference type="STRING" id="428992.SAMN05216272_108206"/>
<reference evidence="4" key="1">
    <citation type="submission" date="2016-10" db="EMBL/GenBank/DDBJ databases">
        <authorList>
            <person name="Varghese N."/>
            <person name="Submissions S."/>
        </authorList>
    </citation>
    <scope>NUCLEOTIDE SEQUENCE [LARGE SCALE GENOMIC DNA]</scope>
    <source>
        <strain evidence="4">CCM 7469</strain>
    </source>
</reference>
<evidence type="ECO:0000313" key="4">
    <source>
        <dbReference type="Proteomes" id="UP000199636"/>
    </source>
</evidence>
<dbReference type="RefSeq" id="WP_090265220.1">
    <property type="nucleotide sequence ID" value="NZ_FNDS01000008.1"/>
</dbReference>
<name>A0A1G8K2B8_9PSED</name>
<keyword evidence="1" id="KW-1003">Cell membrane</keyword>
<keyword evidence="1" id="KW-0472">Membrane</keyword>
<dbReference type="InterPro" id="IPR001173">
    <property type="entry name" value="Glyco_trans_2-like"/>
</dbReference>
<evidence type="ECO:0000313" key="3">
    <source>
        <dbReference type="EMBL" id="SDI37558.1"/>
    </source>
</evidence>
<dbReference type="PANTHER" id="PTHR22916">
    <property type="entry name" value="GLYCOSYLTRANSFERASE"/>
    <property type="match status" value="1"/>
</dbReference>
<keyword evidence="3" id="KW-0808">Transferase</keyword>
<evidence type="ECO:0000259" key="2">
    <source>
        <dbReference type="Pfam" id="PF00535"/>
    </source>
</evidence>
<protein>
    <submittedName>
        <fullName evidence="3">Glycosyl transferase family 2</fullName>
    </submittedName>
</protein>
<dbReference type="EMBL" id="FNDS01000008">
    <property type="protein sequence ID" value="SDI37558.1"/>
    <property type="molecule type" value="Genomic_DNA"/>
</dbReference>
<sequence length="319" mass="35398">MTHHSSAQYQGRHSDQVAILLSTYNGAAFLAEQLDSLIAQTHPHWTIYASDDGSSDATLEILADYQKRLGADRLIIVDGPRRGFAANFLSLLAREEVQGAYFAFCDQDDFWKPERLATGIDWIRTIPQERPALFCSRTELIDAQGNTIGFSPLFRKPACFENALVQSIAGGNTMLFNRAARDLLRQTKDASHVVSHDWWAYILVTGCGGEVNCAPTPTIGYRQHGNNIVGSNSSLGDRLVRVRKMFQGTFRAWTDDNLRALSAFRDRLSPENQATLKLFEQGRKAGLLARLILIRQSGVHRQTLPGTLGLAAAAILQRI</sequence>
<dbReference type="OrthoDB" id="9802649at2"/>
<dbReference type="GO" id="GO:0016758">
    <property type="term" value="F:hexosyltransferase activity"/>
    <property type="evidence" value="ECO:0007669"/>
    <property type="project" value="UniProtKB-ARBA"/>
</dbReference>
<organism evidence="3 4">
    <name type="scientific">Pseudomonas panipatensis</name>
    <dbReference type="NCBI Taxonomy" id="428992"/>
    <lineage>
        <taxon>Bacteria</taxon>
        <taxon>Pseudomonadati</taxon>
        <taxon>Pseudomonadota</taxon>
        <taxon>Gammaproteobacteria</taxon>
        <taxon>Pseudomonadales</taxon>
        <taxon>Pseudomonadaceae</taxon>
        <taxon>Pseudomonas</taxon>
    </lineage>
</organism>
<dbReference type="SUPFAM" id="SSF53448">
    <property type="entry name" value="Nucleotide-diphospho-sugar transferases"/>
    <property type="match status" value="1"/>
</dbReference>
<dbReference type="AlphaFoldDB" id="A0A1G8K2B8"/>
<feature type="domain" description="Glycosyltransferase 2-like" evidence="2">
    <location>
        <begin position="19"/>
        <end position="125"/>
    </location>
</feature>
<dbReference type="InterPro" id="IPR029044">
    <property type="entry name" value="Nucleotide-diphossugar_trans"/>
</dbReference>
<dbReference type="Gene3D" id="3.90.550.10">
    <property type="entry name" value="Spore Coat Polysaccharide Biosynthesis Protein SpsA, Chain A"/>
    <property type="match status" value="1"/>
</dbReference>
<keyword evidence="4" id="KW-1185">Reference proteome</keyword>
<dbReference type="PANTHER" id="PTHR22916:SF3">
    <property type="entry name" value="UDP-GLCNAC:BETAGAL BETA-1,3-N-ACETYLGLUCOSAMINYLTRANSFERASE-LIKE PROTEIN 1"/>
    <property type="match status" value="1"/>
</dbReference>
<dbReference type="Proteomes" id="UP000199636">
    <property type="component" value="Unassembled WGS sequence"/>
</dbReference>
<dbReference type="Pfam" id="PF00535">
    <property type="entry name" value="Glycos_transf_2"/>
    <property type="match status" value="1"/>
</dbReference>
<dbReference type="CDD" id="cd04196">
    <property type="entry name" value="GT_2_like_d"/>
    <property type="match status" value="1"/>
</dbReference>